<name>A0A3N4HIX2_ASCIM</name>
<dbReference type="AlphaFoldDB" id="A0A3N4HIX2"/>
<protein>
    <submittedName>
        <fullName evidence="2">Uncharacterized protein</fullName>
    </submittedName>
</protein>
<evidence type="ECO:0000313" key="3">
    <source>
        <dbReference type="Proteomes" id="UP000275078"/>
    </source>
</evidence>
<evidence type="ECO:0000313" key="2">
    <source>
        <dbReference type="EMBL" id="RPA72876.1"/>
    </source>
</evidence>
<keyword evidence="3" id="KW-1185">Reference proteome</keyword>
<evidence type="ECO:0000256" key="1">
    <source>
        <dbReference type="SAM" id="MobiDB-lite"/>
    </source>
</evidence>
<gene>
    <name evidence="2" type="ORF">BJ508DRAFT_58755</name>
</gene>
<sequence length="84" mass="9501">MPTAPYVPNPYAAVAPAFPPPPRHPHLDLAHPWRKTHHRHYPTPRTHPPSPDPQISAPPNRHPSDNTHPPPPFPFQPQDTHLQP</sequence>
<feature type="compositionally biased region" description="Basic residues" evidence="1">
    <location>
        <begin position="32"/>
        <end position="42"/>
    </location>
</feature>
<dbReference type="Proteomes" id="UP000275078">
    <property type="component" value="Unassembled WGS sequence"/>
</dbReference>
<dbReference type="EMBL" id="ML119842">
    <property type="protein sequence ID" value="RPA72876.1"/>
    <property type="molecule type" value="Genomic_DNA"/>
</dbReference>
<accession>A0A3N4HIX2</accession>
<proteinExistence type="predicted"/>
<feature type="region of interest" description="Disordered" evidence="1">
    <location>
        <begin position="1"/>
        <end position="84"/>
    </location>
</feature>
<organism evidence="2 3">
    <name type="scientific">Ascobolus immersus RN42</name>
    <dbReference type="NCBI Taxonomy" id="1160509"/>
    <lineage>
        <taxon>Eukaryota</taxon>
        <taxon>Fungi</taxon>
        <taxon>Dikarya</taxon>
        <taxon>Ascomycota</taxon>
        <taxon>Pezizomycotina</taxon>
        <taxon>Pezizomycetes</taxon>
        <taxon>Pezizales</taxon>
        <taxon>Ascobolaceae</taxon>
        <taxon>Ascobolus</taxon>
    </lineage>
</organism>
<reference evidence="2 3" key="1">
    <citation type="journal article" date="2018" name="Nat. Ecol. Evol.">
        <title>Pezizomycetes genomes reveal the molecular basis of ectomycorrhizal truffle lifestyle.</title>
        <authorList>
            <person name="Murat C."/>
            <person name="Payen T."/>
            <person name="Noel B."/>
            <person name="Kuo A."/>
            <person name="Morin E."/>
            <person name="Chen J."/>
            <person name="Kohler A."/>
            <person name="Krizsan K."/>
            <person name="Balestrini R."/>
            <person name="Da Silva C."/>
            <person name="Montanini B."/>
            <person name="Hainaut M."/>
            <person name="Levati E."/>
            <person name="Barry K.W."/>
            <person name="Belfiori B."/>
            <person name="Cichocki N."/>
            <person name="Clum A."/>
            <person name="Dockter R.B."/>
            <person name="Fauchery L."/>
            <person name="Guy J."/>
            <person name="Iotti M."/>
            <person name="Le Tacon F."/>
            <person name="Lindquist E.A."/>
            <person name="Lipzen A."/>
            <person name="Malagnac F."/>
            <person name="Mello A."/>
            <person name="Molinier V."/>
            <person name="Miyauchi S."/>
            <person name="Poulain J."/>
            <person name="Riccioni C."/>
            <person name="Rubini A."/>
            <person name="Sitrit Y."/>
            <person name="Splivallo R."/>
            <person name="Traeger S."/>
            <person name="Wang M."/>
            <person name="Zifcakova L."/>
            <person name="Wipf D."/>
            <person name="Zambonelli A."/>
            <person name="Paolocci F."/>
            <person name="Nowrousian M."/>
            <person name="Ottonello S."/>
            <person name="Baldrian P."/>
            <person name="Spatafora J.W."/>
            <person name="Henrissat B."/>
            <person name="Nagy L.G."/>
            <person name="Aury J.M."/>
            <person name="Wincker P."/>
            <person name="Grigoriev I.V."/>
            <person name="Bonfante P."/>
            <person name="Martin F.M."/>
        </authorList>
    </citation>
    <scope>NUCLEOTIDE SEQUENCE [LARGE SCALE GENOMIC DNA]</scope>
    <source>
        <strain evidence="2 3">RN42</strain>
    </source>
</reference>